<dbReference type="PANTHER" id="PTHR46354">
    <property type="entry name" value="DOG1 DOMAIN-CONTAINING PROTEIN"/>
    <property type="match status" value="1"/>
</dbReference>
<evidence type="ECO:0000313" key="2">
    <source>
        <dbReference type="EMBL" id="KAL1537944.1"/>
    </source>
</evidence>
<dbReference type="EMBL" id="JBEAFC010000010">
    <property type="protein sequence ID" value="KAL1537944.1"/>
    <property type="molecule type" value="Genomic_DNA"/>
</dbReference>
<dbReference type="Pfam" id="PF14144">
    <property type="entry name" value="DOG1"/>
    <property type="match status" value="1"/>
</dbReference>
<dbReference type="Proteomes" id="UP001567538">
    <property type="component" value="Unassembled WGS sequence"/>
</dbReference>
<evidence type="ECO:0000259" key="1">
    <source>
        <dbReference type="PROSITE" id="PS51806"/>
    </source>
</evidence>
<dbReference type="AlphaFoldDB" id="A0ABD1G1H2"/>
<proteinExistence type="predicted"/>
<sequence length="222" mass="25267">MSFHLFYETWSDELRRLAHQLRQAPVPPATEDDRRQLQQLVQKVTSHYAEYHRSKSEAAKSDALAFFATAPGTTSLELSLQWIAGWRPTTAFHLIYTESSILLQAHVADILRGVHTGDLGDLSQEQFRRVSQLKSETVQQEDEITDLLCDWQDETTGMVGNIKMERLAAILEKAEDLRLKTITSIMKLLTLRQAAEFLVAAADLHFGIRAWGAQHDRHRGMV</sequence>
<comment type="caution">
    <text evidence="2">The sequence shown here is derived from an EMBL/GenBank/DDBJ whole genome shotgun (WGS) entry which is preliminary data.</text>
</comment>
<organism evidence="2 3">
    <name type="scientific">Salvia divinorum</name>
    <name type="common">Maria pastora</name>
    <name type="synonym">Diviner's sage</name>
    <dbReference type="NCBI Taxonomy" id="28513"/>
    <lineage>
        <taxon>Eukaryota</taxon>
        <taxon>Viridiplantae</taxon>
        <taxon>Streptophyta</taxon>
        <taxon>Embryophyta</taxon>
        <taxon>Tracheophyta</taxon>
        <taxon>Spermatophyta</taxon>
        <taxon>Magnoliopsida</taxon>
        <taxon>eudicotyledons</taxon>
        <taxon>Gunneridae</taxon>
        <taxon>Pentapetalae</taxon>
        <taxon>asterids</taxon>
        <taxon>lamiids</taxon>
        <taxon>Lamiales</taxon>
        <taxon>Lamiaceae</taxon>
        <taxon>Nepetoideae</taxon>
        <taxon>Mentheae</taxon>
        <taxon>Salviinae</taxon>
        <taxon>Salvia</taxon>
        <taxon>Salvia subgen. Calosphace</taxon>
    </lineage>
</organism>
<gene>
    <name evidence="2" type="ORF">AAHA92_26742</name>
</gene>
<name>A0ABD1G1H2_SALDI</name>
<dbReference type="InterPro" id="IPR051886">
    <property type="entry name" value="Seed_Dev/Stress_Resp_Reg"/>
</dbReference>
<protein>
    <submittedName>
        <fullName evidence="2">Protein DOG1-like 4</fullName>
    </submittedName>
</protein>
<keyword evidence="3" id="KW-1185">Reference proteome</keyword>
<dbReference type="InterPro" id="IPR025422">
    <property type="entry name" value="TGA_domain"/>
</dbReference>
<dbReference type="PROSITE" id="PS51806">
    <property type="entry name" value="DOG1"/>
    <property type="match status" value="1"/>
</dbReference>
<accession>A0ABD1G1H2</accession>
<evidence type="ECO:0000313" key="3">
    <source>
        <dbReference type="Proteomes" id="UP001567538"/>
    </source>
</evidence>
<reference evidence="2 3" key="1">
    <citation type="submission" date="2024-06" db="EMBL/GenBank/DDBJ databases">
        <title>A chromosome level genome sequence of Diviner's sage (Salvia divinorum).</title>
        <authorList>
            <person name="Ford S.A."/>
            <person name="Ro D.-K."/>
            <person name="Ness R.W."/>
            <person name="Phillips M.A."/>
        </authorList>
    </citation>
    <scope>NUCLEOTIDE SEQUENCE [LARGE SCALE GENOMIC DNA]</scope>
    <source>
        <strain evidence="2">SAF-2024a</strain>
        <tissue evidence="2">Leaf</tissue>
    </source>
</reference>
<feature type="domain" description="DOG1" evidence="1">
    <location>
        <begin position="1"/>
        <end position="218"/>
    </location>
</feature>
<dbReference type="PANTHER" id="PTHR46354:SF12">
    <property type="entry name" value="DNA-BINDING PROTEIN-LIKE PROTEIN"/>
    <property type="match status" value="1"/>
</dbReference>